<organism evidence="2 3">
    <name type="scientific">Colocasia esculenta</name>
    <name type="common">Wild taro</name>
    <name type="synonym">Arum esculentum</name>
    <dbReference type="NCBI Taxonomy" id="4460"/>
    <lineage>
        <taxon>Eukaryota</taxon>
        <taxon>Viridiplantae</taxon>
        <taxon>Streptophyta</taxon>
        <taxon>Embryophyta</taxon>
        <taxon>Tracheophyta</taxon>
        <taxon>Spermatophyta</taxon>
        <taxon>Magnoliopsida</taxon>
        <taxon>Liliopsida</taxon>
        <taxon>Araceae</taxon>
        <taxon>Aroideae</taxon>
        <taxon>Colocasieae</taxon>
        <taxon>Colocasia</taxon>
    </lineage>
</organism>
<keyword evidence="1" id="KW-0812">Transmembrane</keyword>
<reference evidence="2" key="1">
    <citation type="submission" date="2017-07" db="EMBL/GenBank/DDBJ databases">
        <title>Taro Niue Genome Assembly and Annotation.</title>
        <authorList>
            <person name="Atibalentja N."/>
            <person name="Keating K."/>
            <person name="Fields C.J."/>
        </authorList>
    </citation>
    <scope>NUCLEOTIDE SEQUENCE</scope>
    <source>
        <strain evidence="2">Niue_2</strain>
        <tissue evidence="2">Leaf</tissue>
    </source>
</reference>
<sequence>MIRRVGVPWSELLYRVDGVQSFKFLTMPKQLSLGERGIALEEEMGATENQSIILAQLETDHQEDSIHDVIFEDSSSELVEFKLGGENKESHLDVGSEFDVTSFQVSNKEQMLQYIILGSRDWIYLLEFLLLLLVVAAGILGRLTRHRHGCVRIYLVEHPPAPQGEVVVKWRWRGVVDGGIGYYGCRHRGEWDAKG</sequence>
<evidence type="ECO:0000313" key="3">
    <source>
        <dbReference type="Proteomes" id="UP000652761"/>
    </source>
</evidence>
<dbReference type="Proteomes" id="UP000652761">
    <property type="component" value="Unassembled WGS sequence"/>
</dbReference>
<gene>
    <name evidence="2" type="ORF">Taro_009034</name>
</gene>
<name>A0A843U4P8_COLES</name>
<keyword evidence="3" id="KW-1185">Reference proteome</keyword>
<feature type="transmembrane region" description="Helical" evidence="1">
    <location>
        <begin position="122"/>
        <end position="143"/>
    </location>
</feature>
<keyword evidence="1" id="KW-1133">Transmembrane helix</keyword>
<protein>
    <submittedName>
        <fullName evidence="2">Uncharacterized protein</fullName>
    </submittedName>
</protein>
<dbReference type="AlphaFoldDB" id="A0A843U4P8"/>
<keyword evidence="1" id="KW-0472">Membrane</keyword>
<proteinExistence type="predicted"/>
<comment type="caution">
    <text evidence="2">The sequence shown here is derived from an EMBL/GenBank/DDBJ whole genome shotgun (WGS) entry which is preliminary data.</text>
</comment>
<evidence type="ECO:0000256" key="1">
    <source>
        <dbReference type="SAM" id="Phobius"/>
    </source>
</evidence>
<accession>A0A843U4P8</accession>
<evidence type="ECO:0000313" key="2">
    <source>
        <dbReference type="EMBL" id="MQL76654.1"/>
    </source>
</evidence>
<dbReference type="EMBL" id="NMUH01000310">
    <property type="protein sequence ID" value="MQL76654.1"/>
    <property type="molecule type" value="Genomic_DNA"/>
</dbReference>